<reference evidence="1" key="2">
    <citation type="journal article" date="2015" name="Fish Shellfish Immunol.">
        <title>Early steps in the European eel (Anguilla anguilla)-Vibrio vulnificus interaction in the gills: Role of the RtxA13 toxin.</title>
        <authorList>
            <person name="Callol A."/>
            <person name="Pajuelo D."/>
            <person name="Ebbesson L."/>
            <person name="Teles M."/>
            <person name="MacKenzie S."/>
            <person name="Amaro C."/>
        </authorList>
    </citation>
    <scope>NUCLEOTIDE SEQUENCE</scope>
</reference>
<reference evidence="1" key="1">
    <citation type="submission" date="2014-11" db="EMBL/GenBank/DDBJ databases">
        <authorList>
            <person name="Amaro Gonzalez C."/>
        </authorList>
    </citation>
    <scope>NUCLEOTIDE SEQUENCE</scope>
</reference>
<evidence type="ECO:0000313" key="1">
    <source>
        <dbReference type="EMBL" id="JAH97035.1"/>
    </source>
</evidence>
<proteinExistence type="predicted"/>
<protein>
    <submittedName>
        <fullName evidence="1">Uncharacterized protein</fullName>
    </submittedName>
</protein>
<sequence>MWWNGCGFFLFQQYFGVSFQSDELNRHLVGGLSLVSFIRLQLWPMARYGYRRKCFFDFFITNCRQCLGQLCVV</sequence>
<organism evidence="1">
    <name type="scientific">Anguilla anguilla</name>
    <name type="common">European freshwater eel</name>
    <name type="synonym">Muraena anguilla</name>
    <dbReference type="NCBI Taxonomy" id="7936"/>
    <lineage>
        <taxon>Eukaryota</taxon>
        <taxon>Metazoa</taxon>
        <taxon>Chordata</taxon>
        <taxon>Craniata</taxon>
        <taxon>Vertebrata</taxon>
        <taxon>Euteleostomi</taxon>
        <taxon>Actinopterygii</taxon>
        <taxon>Neopterygii</taxon>
        <taxon>Teleostei</taxon>
        <taxon>Anguilliformes</taxon>
        <taxon>Anguillidae</taxon>
        <taxon>Anguilla</taxon>
    </lineage>
</organism>
<accession>A0A0E9X568</accession>
<name>A0A0E9X568_ANGAN</name>
<dbReference type="AlphaFoldDB" id="A0A0E9X568"/>
<dbReference type="EMBL" id="GBXM01011542">
    <property type="protein sequence ID" value="JAH97035.1"/>
    <property type="molecule type" value="Transcribed_RNA"/>
</dbReference>